<dbReference type="OrthoDB" id="249932at2759"/>
<keyword evidence="6" id="KW-0067">ATP-binding</keyword>
<keyword evidence="2" id="KW-0677">Repeat</keyword>
<dbReference type="PROSITE" id="PS51203">
    <property type="entry name" value="CS"/>
    <property type="match status" value="1"/>
</dbReference>
<feature type="domain" description="CS" evidence="8">
    <location>
        <begin position="10"/>
        <end position="97"/>
    </location>
</feature>
<comment type="catalytic activity">
    <reaction evidence="7">
        <text>ATP + H2O = ADP + phosphate + H(+)</text>
        <dbReference type="Rhea" id="RHEA:13065"/>
        <dbReference type="ChEBI" id="CHEBI:15377"/>
        <dbReference type="ChEBI" id="CHEBI:15378"/>
        <dbReference type="ChEBI" id="CHEBI:30616"/>
        <dbReference type="ChEBI" id="CHEBI:43474"/>
        <dbReference type="ChEBI" id="CHEBI:456216"/>
        <dbReference type="EC" id="3.6.4.13"/>
    </reaction>
</comment>
<proteinExistence type="predicted"/>
<dbReference type="GO" id="GO:0005524">
    <property type="term" value="F:ATP binding"/>
    <property type="evidence" value="ECO:0007669"/>
    <property type="project" value="UniProtKB-KW"/>
</dbReference>
<dbReference type="GO" id="GO:0042078">
    <property type="term" value="P:germ-line stem cell division"/>
    <property type="evidence" value="ECO:0007669"/>
    <property type="project" value="TreeGrafter"/>
</dbReference>
<evidence type="ECO:0000313" key="9">
    <source>
        <dbReference type="Proteomes" id="UP000694866"/>
    </source>
</evidence>
<dbReference type="InterPro" id="IPR007052">
    <property type="entry name" value="CS_dom"/>
</dbReference>
<dbReference type="Proteomes" id="UP000694866">
    <property type="component" value="Unplaced"/>
</dbReference>
<dbReference type="RefSeq" id="XP_011313187.1">
    <property type="nucleotide sequence ID" value="XM_011314885.1"/>
</dbReference>
<dbReference type="KEGG" id="fas:105272678"/>
<dbReference type="InterPro" id="IPR008978">
    <property type="entry name" value="HSP20-like_chaperone"/>
</dbReference>
<dbReference type="GO" id="GO:0003724">
    <property type="term" value="F:RNA helicase activity"/>
    <property type="evidence" value="ECO:0007669"/>
    <property type="project" value="UniProtKB-EC"/>
</dbReference>
<dbReference type="GeneID" id="105272678"/>
<keyword evidence="5 10" id="KW-0347">Helicase</keyword>
<name>A0A9R1TP92_9HYME</name>
<protein>
    <recommendedName>
        <fullName evidence="1">RNA helicase</fullName>
        <ecNumber evidence="1">3.6.4.13</ecNumber>
    </recommendedName>
</protein>
<keyword evidence="3" id="KW-0547">Nucleotide-binding</keyword>
<dbReference type="PANTHER" id="PTHR22655:SF2">
    <property type="entry name" value="ATP-DEPENDENT RNA HELICASE TDRD12-RELATED"/>
    <property type="match status" value="1"/>
</dbReference>
<keyword evidence="4" id="KW-0378">Hydrolase</keyword>
<evidence type="ECO:0000256" key="4">
    <source>
        <dbReference type="ARBA" id="ARBA00022801"/>
    </source>
</evidence>
<evidence type="ECO:0000256" key="1">
    <source>
        <dbReference type="ARBA" id="ARBA00012552"/>
    </source>
</evidence>
<dbReference type="PANTHER" id="PTHR22655">
    <property type="entry name" value="ATP-DEPENDENT RNA HELICASE TDRD12-RELATED"/>
    <property type="match status" value="1"/>
</dbReference>
<evidence type="ECO:0000256" key="5">
    <source>
        <dbReference type="ARBA" id="ARBA00022806"/>
    </source>
</evidence>
<dbReference type="EC" id="3.6.4.13" evidence="1"/>
<organism evidence="9 10">
    <name type="scientific">Fopius arisanus</name>
    <dbReference type="NCBI Taxonomy" id="64838"/>
    <lineage>
        <taxon>Eukaryota</taxon>
        <taxon>Metazoa</taxon>
        <taxon>Ecdysozoa</taxon>
        <taxon>Arthropoda</taxon>
        <taxon>Hexapoda</taxon>
        <taxon>Insecta</taxon>
        <taxon>Pterygota</taxon>
        <taxon>Neoptera</taxon>
        <taxon>Endopterygota</taxon>
        <taxon>Hymenoptera</taxon>
        <taxon>Apocrita</taxon>
        <taxon>Ichneumonoidea</taxon>
        <taxon>Braconidae</taxon>
        <taxon>Opiinae</taxon>
        <taxon>Fopius</taxon>
    </lineage>
</organism>
<dbReference type="Gene3D" id="2.60.40.790">
    <property type="match status" value="1"/>
</dbReference>
<evidence type="ECO:0000256" key="3">
    <source>
        <dbReference type="ARBA" id="ARBA00022741"/>
    </source>
</evidence>
<evidence type="ECO:0000256" key="2">
    <source>
        <dbReference type="ARBA" id="ARBA00022737"/>
    </source>
</evidence>
<dbReference type="AlphaFoldDB" id="A0A9R1TP92"/>
<evidence type="ECO:0000256" key="7">
    <source>
        <dbReference type="ARBA" id="ARBA00047984"/>
    </source>
</evidence>
<evidence type="ECO:0000256" key="6">
    <source>
        <dbReference type="ARBA" id="ARBA00022840"/>
    </source>
</evidence>
<gene>
    <name evidence="10" type="primary">LOC105272678</name>
</gene>
<evidence type="ECO:0000259" key="8">
    <source>
        <dbReference type="PROSITE" id="PS51203"/>
    </source>
</evidence>
<keyword evidence="9" id="KW-1185">Reference proteome</keyword>
<accession>A0A9R1TP92</accession>
<dbReference type="GO" id="GO:0016787">
    <property type="term" value="F:hydrolase activity"/>
    <property type="evidence" value="ECO:0007669"/>
    <property type="project" value="UniProtKB-KW"/>
</dbReference>
<evidence type="ECO:0000313" key="10">
    <source>
        <dbReference type="RefSeq" id="XP_011313187.1"/>
    </source>
</evidence>
<sequence length="156" mass="18621">MDPPMLRRQANLPKILWHQDHVKVVLRILLAGVKNYFVKVDIDHIQFSTYHDGREYYVILYFFGAIVPEKTINENLGREIRVQVIKAHKHYNWLRLERGKEKIFQIISDPEKIEAESFCTVWNDCKNTKELNIYPDVPSSNDDDSDDERYHLIEDY</sequence>
<reference evidence="10" key="1">
    <citation type="submission" date="2025-08" db="UniProtKB">
        <authorList>
            <consortium name="RefSeq"/>
        </authorList>
    </citation>
    <scope>IDENTIFICATION</scope>
    <source>
        <strain evidence="10">USDA-PBARC FA_bdor</strain>
        <tissue evidence="10">Whole organism</tissue>
    </source>
</reference>
<dbReference type="SUPFAM" id="SSF49764">
    <property type="entry name" value="HSP20-like chaperones"/>
    <property type="match status" value="1"/>
</dbReference>